<comment type="similarity">
    <text evidence="1">Belongs to the glycosyl hydrolase 3 family.</text>
</comment>
<name>W0FV31_9BACT</name>
<organism evidence="4">
    <name type="scientific">uncultured bacterium Contig1135</name>
    <dbReference type="NCBI Taxonomy" id="1393380"/>
    <lineage>
        <taxon>Bacteria</taxon>
        <taxon>environmental samples</taxon>
    </lineage>
</organism>
<dbReference type="InterPro" id="IPR050288">
    <property type="entry name" value="Cellulose_deg_GH3"/>
</dbReference>
<keyword evidence="2" id="KW-0378">Hydrolase</keyword>
<keyword evidence="4" id="KW-0326">Glycosidase</keyword>
<evidence type="ECO:0000259" key="3">
    <source>
        <dbReference type="Pfam" id="PF01915"/>
    </source>
</evidence>
<dbReference type="EMBL" id="KC246999">
    <property type="protein sequence ID" value="AHF26862.1"/>
    <property type="molecule type" value="Genomic_DNA"/>
</dbReference>
<dbReference type="PANTHER" id="PTHR42715:SF10">
    <property type="entry name" value="BETA-GLUCOSIDASE"/>
    <property type="match status" value="1"/>
</dbReference>
<sequence>MNKWTRINYHPNLPLGADGARVTASPAHIRLSKEAAREGMVLLKNEGGVLPLRRGAKVALFGKGTFDYVKGGGGSGDVTVPYVHNLSDGMRAYPDRVTVFAGTDDFYRAHVAAQYAAGRDAGAVEEPALPDALVRQAAAFAEVAIISISRFSSEGWDRKSAFDKIEQHKGMWTDDPRYALTEAMFPKGDYVLTDAEAAMVAKVLAAFRRVVVVLNVGSVFDTSFFRDEPRIQAALMGWQAGLEGGMAEAELLLGLANPSGKLADTFAATLEDYPSSPGFYES</sequence>
<evidence type="ECO:0000313" key="4">
    <source>
        <dbReference type="EMBL" id="AHF26862.1"/>
    </source>
</evidence>
<protein>
    <submittedName>
        <fullName evidence="4">Beta-glucosidase-related glycosidases</fullName>
    </submittedName>
</protein>
<dbReference type="AlphaFoldDB" id="W0FV31"/>
<accession>W0FV31</accession>
<feature type="domain" description="Glycoside hydrolase family 3 C-terminal" evidence="3">
    <location>
        <begin position="40"/>
        <end position="275"/>
    </location>
</feature>
<proteinExistence type="inferred from homology"/>
<dbReference type="GO" id="GO:0004553">
    <property type="term" value="F:hydrolase activity, hydrolyzing O-glycosyl compounds"/>
    <property type="evidence" value="ECO:0007669"/>
    <property type="project" value="InterPro"/>
</dbReference>
<evidence type="ECO:0000256" key="2">
    <source>
        <dbReference type="ARBA" id="ARBA00022801"/>
    </source>
</evidence>
<evidence type="ECO:0000256" key="1">
    <source>
        <dbReference type="ARBA" id="ARBA00005336"/>
    </source>
</evidence>
<reference evidence="4" key="1">
    <citation type="journal article" date="2013" name="PLoS ONE">
        <title>Metagenomic insights into the carbohydrate-active enzymes carried by the microorganisms adhering to solid digesta in the rumen of cows.</title>
        <authorList>
            <person name="Wang L."/>
            <person name="Hatem A."/>
            <person name="Catalyurek U.V."/>
            <person name="Morrison M."/>
            <person name="Yu Z."/>
        </authorList>
    </citation>
    <scope>NUCLEOTIDE SEQUENCE</scope>
</reference>
<dbReference type="InterPro" id="IPR036881">
    <property type="entry name" value="Glyco_hydro_3_C_sf"/>
</dbReference>
<dbReference type="SUPFAM" id="SSF52279">
    <property type="entry name" value="Beta-D-glucan exohydrolase, C-terminal domain"/>
    <property type="match status" value="1"/>
</dbReference>
<dbReference type="PANTHER" id="PTHR42715">
    <property type="entry name" value="BETA-GLUCOSIDASE"/>
    <property type="match status" value="1"/>
</dbReference>
<dbReference type="Pfam" id="PF01915">
    <property type="entry name" value="Glyco_hydro_3_C"/>
    <property type="match status" value="1"/>
</dbReference>
<dbReference type="InterPro" id="IPR002772">
    <property type="entry name" value="Glyco_hydro_3_C"/>
</dbReference>
<dbReference type="Gene3D" id="3.40.50.1700">
    <property type="entry name" value="Glycoside hydrolase family 3 C-terminal domain"/>
    <property type="match status" value="1"/>
</dbReference>
<dbReference type="GO" id="GO:0005975">
    <property type="term" value="P:carbohydrate metabolic process"/>
    <property type="evidence" value="ECO:0007669"/>
    <property type="project" value="InterPro"/>
</dbReference>